<dbReference type="InterPro" id="IPR008258">
    <property type="entry name" value="Transglycosylase_SLT_dom_1"/>
</dbReference>
<accession>A0ABT2NMA7</accession>
<dbReference type="InterPro" id="IPR023346">
    <property type="entry name" value="Lysozyme-like_dom_sf"/>
</dbReference>
<feature type="signal peptide" evidence="4">
    <location>
        <begin position="1"/>
        <end position="21"/>
    </location>
</feature>
<dbReference type="RefSeq" id="WP_261495649.1">
    <property type="nucleotide sequence ID" value="NZ_JAOCQF010000001.1"/>
</dbReference>
<dbReference type="Proteomes" id="UP001205601">
    <property type="component" value="Unassembled WGS sequence"/>
</dbReference>
<dbReference type="Pfam" id="PF01464">
    <property type="entry name" value="SLT"/>
    <property type="match status" value="1"/>
</dbReference>
<dbReference type="PANTHER" id="PTHR37423:SF2">
    <property type="entry name" value="MEMBRANE-BOUND LYTIC MUREIN TRANSGLYCOSYLASE C"/>
    <property type="match status" value="1"/>
</dbReference>
<reference evidence="7" key="1">
    <citation type="submission" date="2023-07" db="EMBL/GenBank/DDBJ databases">
        <title>Defluviimonas sediminis sp. nov., isolated from mangrove sediment.</title>
        <authorList>
            <person name="Liu L."/>
            <person name="Li J."/>
            <person name="Huang Y."/>
            <person name="Pan J."/>
            <person name="Li M."/>
        </authorList>
    </citation>
    <scope>NUCLEOTIDE SEQUENCE [LARGE SCALE GENOMIC DNA]</scope>
    <source>
        <strain evidence="7">FT324</strain>
    </source>
</reference>
<evidence type="ECO:0000313" key="6">
    <source>
        <dbReference type="EMBL" id="MCT8330024.1"/>
    </source>
</evidence>
<comment type="similarity">
    <text evidence="2">Belongs to the virb1 family.</text>
</comment>
<evidence type="ECO:0000256" key="1">
    <source>
        <dbReference type="ARBA" id="ARBA00007734"/>
    </source>
</evidence>
<comment type="similarity">
    <text evidence="1">Belongs to the transglycosylase Slt family.</text>
</comment>
<feature type="domain" description="Transglycosylase SLT" evidence="5">
    <location>
        <begin position="485"/>
        <end position="589"/>
    </location>
</feature>
<dbReference type="SUPFAM" id="SSF48435">
    <property type="entry name" value="Bacterial muramidases"/>
    <property type="match status" value="1"/>
</dbReference>
<evidence type="ECO:0000256" key="3">
    <source>
        <dbReference type="ARBA" id="ARBA00022729"/>
    </source>
</evidence>
<evidence type="ECO:0000256" key="2">
    <source>
        <dbReference type="ARBA" id="ARBA00009387"/>
    </source>
</evidence>
<keyword evidence="3 4" id="KW-0732">Signal</keyword>
<gene>
    <name evidence="6" type="ORF">N5I32_10900</name>
</gene>
<dbReference type="InterPro" id="IPR008939">
    <property type="entry name" value="Lytic_TGlycosylase_superhlx_U"/>
</dbReference>
<organism evidence="6 7">
    <name type="scientific">Albidovulum sediminis</name>
    <dbReference type="NCBI Taxonomy" id="3066345"/>
    <lineage>
        <taxon>Bacteria</taxon>
        <taxon>Pseudomonadati</taxon>
        <taxon>Pseudomonadota</taxon>
        <taxon>Alphaproteobacteria</taxon>
        <taxon>Rhodobacterales</taxon>
        <taxon>Paracoccaceae</taxon>
        <taxon>Albidovulum</taxon>
    </lineage>
</organism>
<sequence length="643" mass="68956">MIRSLALSALLAAVASFPARADDPGTLAVALRAAAARDWPAALGQAARSGPLAQSVIEWQRLRDGEGSFADYRGFLDTHPDWPGLPLLRKKGEEKAAGQDPAAVVAYFAAQSPQTGTGSLAFAAALSALGQEQAAAKEIVRAWRSLPLTADEHAAFVGRHGALLGDHHDGRVASLLRAGLTADARRMLPLASPYTRAVAAARIALQDDEKGIDGLIAALPDKAVNSGGLAYDRFRWRIRRDLYDSADELLLERSASAEALGDPEQWADWRRRLARKEMREGDARRAYRMAAGHHLDGGSDYADLEWLAGYIALRKLGDAETALKHFARFEAAVSGPISLSRANYWEGRAWDVLGDRGKAQAAYAEGARYQTAFYGLLSAEKVGLPMPPAMAGGERYPDWRGAGFARSSVFQAAQLLQAAGDRDLALRFLLHLGEGLGGEDIARLAGLALEWGDANTALLLAKAAAERGVILPTAYFPTNGIEKLKLPVAPELALSIARRESEFNPRVVSHAGARGLMQVMPATAKKVAGQIGVSYDEGKLTSDWQYNAQIGSAYLAGLVEEFGPSPVLVAAGYNAGPGRPRQWIEAFGDPRTDGVDVVDWIEAIPFEETRNYVMRVAESLPVYRMRLGLGGGAQGFGAMLKGR</sequence>
<evidence type="ECO:0000259" key="5">
    <source>
        <dbReference type="Pfam" id="PF01464"/>
    </source>
</evidence>
<dbReference type="PANTHER" id="PTHR37423">
    <property type="entry name" value="SOLUBLE LYTIC MUREIN TRANSGLYCOSYLASE-RELATED"/>
    <property type="match status" value="1"/>
</dbReference>
<name>A0ABT2NMA7_9RHOB</name>
<keyword evidence="7" id="KW-1185">Reference proteome</keyword>
<feature type="chain" id="PRO_5046979441" evidence="4">
    <location>
        <begin position="22"/>
        <end position="643"/>
    </location>
</feature>
<dbReference type="InterPro" id="IPR000189">
    <property type="entry name" value="Transglyc_AS"/>
</dbReference>
<dbReference type="Gene3D" id="1.25.20.10">
    <property type="entry name" value="Bacterial muramidases"/>
    <property type="match status" value="1"/>
</dbReference>
<proteinExistence type="inferred from homology"/>
<comment type="caution">
    <text evidence="6">The sequence shown here is derived from an EMBL/GenBank/DDBJ whole genome shotgun (WGS) entry which is preliminary data.</text>
</comment>
<protein>
    <submittedName>
        <fullName evidence="6">Lytic transglycosylase domain-containing protein</fullName>
    </submittedName>
</protein>
<dbReference type="EMBL" id="JAOCQF010000001">
    <property type="protein sequence ID" value="MCT8330024.1"/>
    <property type="molecule type" value="Genomic_DNA"/>
</dbReference>
<dbReference type="PROSITE" id="PS00922">
    <property type="entry name" value="TRANSGLYCOSYLASE"/>
    <property type="match status" value="1"/>
</dbReference>
<dbReference type="SUPFAM" id="SSF53955">
    <property type="entry name" value="Lysozyme-like"/>
    <property type="match status" value="1"/>
</dbReference>
<dbReference type="Gene3D" id="1.10.530.10">
    <property type="match status" value="1"/>
</dbReference>
<dbReference type="CDD" id="cd13401">
    <property type="entry name" value="Slt70-like"/>
    <property type="match status" value="1"/>
</dbReference>
<evidence type="ECO:0000256" key="4">
    <source>
        <dbReference type="SAM" id="SignalP"/>
    </source>
</evidence>
<evidence type="ECO:0000313" key="7">
    <source>
        <dbReference type="Proteomes" id="UP001205601"/>
    </source>
</evidence>